<dbReference type="EMBL" id="JAGTPG010000001">
    <property type="protein sequence ID" value="MBR8638684.1"/>
    <property type="molecule type" value="Genomic_DNA"/>
</dbReference>
<sequence>MTAAVEARGGLDVTERRDSLLALIKREPRQPITTRRAQDLYSITPWSGIGRNAARRDLRDLARRGKLLPVTVNGQRAYLLHPKPADRHPVRSHQMGLALLQAITNEGGEWTPGRAKAVLRRTAGTHIYRSVARRRLHILHREGLLKLHSEQPGHCYYTSLIEGGAA</sequence>
<comment type="caution">
    <text evidence="1">The sequence shown here is derived from an EMBL/GenBank/DDBJ whole genome shotgun (WGS) entry which is preliminary data.</text>
</comment>
<dbReference type="AlphaFoldDB" id="A0A941J430"/>
<dbReference type="Proteomes" id="UP000682308">
    <property type="component" value="Unassembled WGS sequence"/>
</dbReference>
<keyword evidence="2" id="KW-1185">Reference proteome</keyword>
<name>A0A941J430_9ACTN</name>
<gene>
    <name evidence="1" type="ORF">KEF29_03565</name>
</gene>
<protein>
    <submittedName>
        <fullName evidence="1">Uncharacterized protein</fullName>
    </submittedName>
</protein>
<evidence type="ECO:0000313" key="1">
    <source>
        <dbReference type="EMBL" id="MBR8638684.1"/>
    </source>
</evidence>
<accession>A0A941J430</accession>
<proteinExistence type="predicted"/>
<organism evidence="1 2">
    <name type="scientific">Streptomyces tuirus</name>
    <dbReference type="NCBI Taxonomy" id="68278"/>
    <lineage>
        <taxon>Bacteria</taxon>
        <taxon>Bacillati</taxon>
        <taxon>Actinomycetota</taxon>
        <taxon>Actinomycetes</taxon>
        <taxon>Kitasatosporales</taxon>
        <taxon>Streptomycetaceae</taxon>
        <taxon>Streptomyces</taxon>
    </lineage>
</organism>
<reference evidence="1 2" key="1">
    <citation type="submission" date="2021-04" db="EMBL/GenBank/DDBJ databases">
        <title>Characterization of the biosynthetic gene cluster of new lipopeptides with antitumor activity in the genome of the marine Streptomyces PHM034.</title>
        <authorList>
            <person name="Ceniceros A."/>
            <person name="Canedo L."/>
            <person name="Mendez C."/>
            <person name="Olano C."/>
            <person name="Schleissner C."/>
            <person name="Cuevas C."/>
            <person name="De La Calle F."/>
            <person name="Salas J.A."/>
        </authorList>
    </citation>
    <scope>NUCLEOTIDE SEQUENCE [LARGE SCALE GENOMIC DNA]</scope>
    <source>
        <strain evidence="1 2">PHM034</strain>
    </source>
</reference>
<evidence type="ECO:0000313" key="2">
    <source>
        <dbReference type="Proteomes" id="UP000682308"/>
    </source>
</evidence>